<name>A0A074JL98_9RHOB</name>
<organism evidence="1 2">
    <name type="scientific">Thioclava pacifica DSM 10166</name>
    <dbReference type="NCBI Taxonomy" id="1353537"/>
    <lineage>
        <taxon>Bacteria</taxon>
        <taxon>Pseudomonadati</taxon>
        <taxon>Pseudomonadota</taxon>
        <taxon>Alphaproteobacteria</taxon>
        <taxon>Rhodobacterales</taxon>
        <taxon>Paracoccaceae</taxon>
        <taxon>Thioclava</taxon>
    </lineage>
</organism>
<comment type="caution">
    <text evidence="1">The sequence shown here is derived from an EMBL/GenBank/DDBJ whole genome shotgun (WGS) entry which is preliminary data.</text>
</comment>
<evidence type="ECO:0000313" key="2">
    <source>
        <dbReference type="Proteomes" id="UP000027432"/>
    </source>
</evidence>
<dbReference type="AlphaFoldDB" id="A0A074JL98"/>
<keyword evidence="2" id="KW-1185">Reference proteome</keyword>
<dbReference type="EMBL" id="AUND01000001">
    <property type="protein sequence ID" value="KEO56378.1"/>
    <property type="molecule type" value="Genomic_DNA"/>
</dbReference>
<proteinExistence type="predicted"/>
<evidence type="ECO:0000313" key="1">
    <source>
        <dbReference type="EMBL" id="KEO56378.1"/>
    </source>
</evidence>
<accession>A0A074JL98</accession>
<dbReference type="OrthoDB" id="7847173at2"/>
<gene>
    <name evidence="1" type="ORF">TP2_02290</name>
</gene>
<reference evidence="1 2" key="1">
    <citation type="submission" date="2013-07" db="EMBL/GenBank/DDBJ databases">
        <title>Thioclava pacifica DSM 10166 Genome Sequencing.</title>
        <authorList>
            <person name="Lai Q."/>
            <person name="Shao Z."/>
        </authorList>
    </citation>
    <scope>NUCLEOTIDE SEQUENCE [LARGE SCALE GENOMIC DNA]</scope>
    <source>
        <strain evidence="1 2">DSM 10166</strain>
    </source>
</reference>
<dbReference type="eggNOG" id="ENOG50300F8">
    <property type="taxonomic scope" value="Bacteria"/>
</dbReference>
<dbReference type="RefSeq" id="WP_038072848.1">
    <property type="nucleotide sequence ID" value="NZ_AUND01000001.1"/>
</dbReference>
<protein>
    <submittedName>
        <fullName evidence="1">Uncharacterized protein</fullName>
    </submittedName>
</protein>
<dbReference type="Proteomes" id="UP000027432">
    <property type="component" value="Unassembled WGS sequence"/>
</dbReference>
<sequence>MIRQHHLFIAAPASGGLGAQMARSLAHGQKALAAAGYGAAVLGPHPRGQIHLDSRLIGDSASGLFHFFARTRERAARFAELLDAPIGRVVLHLPCYDAYYPMLWRDLAEKRALKPFDGAVPRLMARARGWVDVVSDLKAALNPREIIVLPAPVLIEEALTALVPGADIASQPVQPERQSDSVIAMMQRLHHSGIQIGPKQMQRLAKFHDRQPQGAPIAEFDALAGAHLRRRFQRDLVQLAAIEGVRIGAEPVLAVAAQ</sequence>